<dbReference type="AlphaFoldDB" id="A0A0M3IW62"/>
<accession>A0A0M3IW62</accession>
<keyword evidence="2" id="KW-1185">Reference proteome</keyword>
<dbReference type="WBParaSite" id="ALUE_0002299001-mRNA-1">
    <property type="protein sequence ID" value="ALUE_0002299001-mRNA-1"/>
    <property type="gene ID" value="ALUE_0002299001"/>
</dbReference>
<evidence type="ECO:0000313" key="2">
    <source>
        <dbReference type="Proteomes" id="UP000036681"/>
    </source>
</evidence>
<protein>
    <submittedName>
        <fullName evidence="3">Uncharacterized protein</fullName>
    </submittedName>
</protein>
<organism evidence="2 3">
    <name type="scientific">Ascaris lumbricoides</name>
    <name type="common">Giant roundworm</name>
    <dbReference type="NCBI Taxonomy" id="6252"/>
    <lineage>
        <taxon>Eukaryota</taxon>
        <taxon>Metazoa</taxon>
        <taxon>Ecdysozoa</taxon>
        <taxon>Nematoda</taxon>
        <taxon>Chromadorea</taxon>
        <taxon>Rhabditida</taxon>
        <taxon>Spirurina</taxon>
        <taxon>Ascaridomorpha</taxon>
        <taxon>Ascaridoidea</taxon>
        <taxon>Ascarididae</taxon>
        <taxon>Ascaris</taxon>
    </lineage>
</organism>
<evidence type="ECO:0000313" key="3">
    <source>
        <dbReference type="WBParaSite" id="ALUE_0002299001-mRNA-1"/>
    </source>
</evidence>
<evidence type="ECO:0000256" key="1">
    <source>
        <dbReference type="SAM" id="MobiDB-lite"/>
    </source>
</evidence>
<sequence>MRLRDSLINMLSEFVGLNKTPDFKLNVQSTKFIAEAVAAESRRYSLRKNSELMERDIAMRARTYSTNSANPQYEYVSMDPSFRRLSEPTVREPRSTMSFMPKFAKRRKQPSQSSGERLLIPSLFQNYVH</sequence>
<feature type="region of interest" description="Disordered" evidence="1">
    <location>
        <begin position="85"/>
        <end position="116"/>
    </location>
</feature>
<feature type="compositionally biased region" description="Basic and acidic residues" evidence="1">
    <location>
        <begin position="85"/>
        <end position="94"/>
    </location>
</feature>
<dbReference type="Proteomes" id="UP000036681">
    <property type="component" value="Unplaced"/>
</dbReference>
<name>A0A0M3IW62_ASCLU</name>
<proteinExistence type="predicted"/>
<reference evidence="3" key="1">
    <citation type="submission" date="2017-02" db="UniProtKB">
        <authorList>
            <consortium name="WormBaseParasite"/>
        </authorList>
    </citation>
    <scope>IDENTIFICATION</scope>
</reference>